<protein>
    <submittedName>
        <fullName evidence="1">Uncharacterized protein</fullName>
    </submittedName>
</protein>
<evidence type="ECO:0000313" key="1">
    <source>
        <dbReference type="EMBL" id="DAE11880.1"/>
    </source>
</evidence>
<sequence>MTIESLMRALLRMFFHEVVIENRVAHIFNNDDERVGKVSFNSQPPFITSVSGMYWVTEKVNTIKTMIKFCMSADFHKYLSSNTIDYKGLFDNVPLEE</sequence>
<dbReference type="EMBL" id="BK015539">
    <property type="protein sequence ID" value="DAE11880.1"/>
    <property type="molecule type" value="Genomic_DNA"/>
</dbReference>
<reference evidence="1" key="1">
    <citation type="journal article" date="2021" name="Proc. Natl. Acad. Sci. U.S.A.">
        <title>A Catalog of Tens of Thousands of Viruses from Human Metagenomes Reveals Hidden Associations with Chronic Diseases.</title>
        <authorList>
            <person name="Tisza M.J."/>
            <person name="Buck C.B."/>
        </authorList>
    </citation>
    <scope>NUCLEOTIDE SEQUENCE</scope>
    <source>
        <strain evidence="1">CtXSp1</strain>
    </source>
</reference>
<accession>A0A8S5PYP1</accession>
<proteinExistence type="predicted"/>
<organism evidence="1">
    <name type="scientific">Podoviridae sp. ctXSp1</name>
    <dbReference type="NCBI Taxonomy" id="2825256"/>
    <lineage>
        <taxon>Viruses</taxon>
        <taxon>Duplodnaviria</taxon>
        <taxon>Heunggongvirae</taxon>
        <taxon>Uroviricota</taxon>
        <taxon>Caudoviricetes</taxon>
    </lineage>
</organism>
<name>A0A8S5PYP1_9CAUD</name>